<name>A0ABQ9IJC8_9NEOP</name>
<evidence type="ECO:0000313" key="2">
    <source>
        <dbReference type="Proteomes" id="UP001159363"/>
    </source>
</evidence>
<comment type="caution">
    <text evidence="1">The sequence shown here is derived from an EMBL/GenBank/DDBJ whole genome shotgun (WGS) entry which is preliminary data.</text>
</comment>
<reference evidence="1 2" key="1">
    <citation type="submission" date="2023-02" db="EMBL/GenBank/DDBJ databases">
        <title>LHISI_Scaffold_Assembly.</title>
        <authorList>
            <person name="Stuart O.P."/>
            <person name="Cleave R."/>
            <person name="Magrath M.J.L."/>
            <person name="Mikheyev A.S."/>
        </authorList>
    </citation>
    <scope>NUCLEOTIDE SEQUENCE [LARGE SCALE GENOMIC DNA]</scope>
    <source>
        <strain evidence="1">Daus_M_001</strain>
        <tissue evidence="1">Leg muscle</tissue>
    </source>
</reference>
<dbReference type="EMBL" id="JARBHB010000001">
    <property type="protein sequence ID" value="KAJ8896436.1"/>
    <property type="molecule type" value="Genomic_DNA"/>
</dbReference>
<protein>
    <submittedName>
        <fullName evidence="1">Uncharacterized protein</fullName>
    </submittedName>
</protein>
<proteinExistence type="predicted"/>
<dbReference type="Proteomes" id="UP001159363">
    <property type="component" value="Chromosome 1"/>
</dbReference>
<keyword evidence="2" id="KW-1185">Reference proteome</keyword>
<accession>A0ABQ9IJC8</accession>
<sequence>MHSECGHYGVTKTVKYIQNCCVFRDMYRTVDKIIRSVKYVHRAIGNTLRQKVEGGKIYIVILDKFTKFVKLYPIQQATAQVVTEKDCCVLEVGQTRKLFQIMDHNSVVIIRLCYSVPSAANPVERVMRELRRLFRTYCNEHHSKWAVI</sequence>
<feature type="non-terminal residue" evidence="1">
    <location>
        <position position="148"/>
    </location>
</feature>
<evidence type="ECO:0000313" key="1">
    <source>
        <dbReference type="EMBL" id="KAJ8896436.1"/>
    </source>
</evidence>
<gene>
    <name evidence="1" type="ORF">PR048_001780</name>
</gene>
<organism evidence="1 2">
    <name type="scientific">Dryococelus australis</name>
    <dbReference type="NCBI Taxonomy" id="614101"/>
    <lineage>
        <taxon>Eukaryota</taxon>
        <taxon>Metazoa</taxon>
        <taxon>Ecdysozoa</taxon>
        <taxon>Arthropoda</taxon>
        <taxon>Hexapoda</taxon>
        <taxon>Insecta</taxon>
        <taxon>Pterygota</taxon>
        <taxon>Neoptera</taxon>
        <taxon>Polyneoptera</taxon>
        <taxon>Phasmatodea</taxon>
        <taxon>Verophasmatodea</taxon>
        <taxon>Anareolatae</taxon>
        <taxon>Phasmatidae</taxon>
        <taxon>Eurycanthinae</taxon>
        <taxon>Dryococelus</taxon>
    </lineage>
</organism>